<reference evidence="1 2" key="1">
    <citation type="submission" date="2017-05" db="EMBL/GenBank/DDBJ databases">
        <authorList>
            <person name="Varghese N."/>
            <person name="Submissions S."/>
        </authorList>
    </citation>
    <scope>NUCLEOTIDE SEQUENCE [LARGE SCALE GENOMIC DNA]</scope>
    <source>
        <strain evidence="1 2">DSM 19036</strain>
    </source>
</reference>
<accession>A0A521BNZ8</accession>
<proteinExistence type="predicted"/>
<name>A0A521BNZ8_9SPHI</name>
<evidence type="ECO:0000313" key="2">
    <source>
        <dbReference type="Proteomes" id="UP000320300"/>
    </source>
</evidence>
<sequence>MKNISRNKKIAVKAGTLDGELYKAILETEPGVKKMLIEPGLTAYLSSDGTTIEIYSSGFCCPDYLFAHSNIVVSFQVTSISQTLTSLIEKGAVLLGEVHTVCSSHSYCHLLTPEKTVIGVYELNY</sequence>
<evidence type="ECO:0000313" key="1">
    <source>
        <dbReference type="EMBL" id="SMO48878.1"/>
    </source>
</evidence>
<dbReference type="InterPro" id="IPR029068">
    <property type="entry name" value="Glyas_Bleomycin-R_OHBP_Dase"/>
</dbReference>
<dbReference type="EMBL" id="FXTN01000002">
    <property type="protein sequence ID" value="SMO48878.1"/>
    <property type="molecule type" value="Genomic_DNA"/>
</dbReference>
<organism evidence="1 2">
    <name type="scientific">Pedobacter westerhofensis</name>
    <dbReference type="NCBI Taxonomy" id="425512"/>
    <lineage>
        <taxon>Bacteria</taxon>
        <taxon>Pseudomonadati</taxon>
        <taxon>Bacteroidota</taxon>
        <taxon>Sphingobacteriia</taxon>
        <taxon>Sphingobacteriales</taxon>
        <taxon>Sphingobacteriaceae</taxon>
        <taxon>Pedobacter</taxon>
    </lineage>
</organism>
<dbReference type="OrthoDB" id="799826at2"/>
<dbReference type="Proteomes" id="UP000320300">
    <property type="component" value="Unassembled WGS sequence"/>
</dbReference>
<dbReference type="SUPFAM" id="SSF54593">
    <property type="entry name" value="Glyoxalase/Bleomycin resistance protein/Dihydroxybiphenyl dioxygenase"/>
    <property type="match status" value="1"/>
</dbReference>
<dbReference type="RefSeq" id="WP_142527114.1">
    <property type="nucleotide sequence ID" value="NZ_CBCSJO010000003.1"/>
</dbReference>
<protein>
    <submittedName>
        <fullName evidence="1">Uncharacterized protein</fullName>
    </submittedName>
</protein>
<gene>
    <name evidence="1" type="ORF">SAMN06265348_102464</name>
</gene>
<keyword evidence="2" id="KW-1185">Reference proteome</keyword>
<dbReference type="AlphaFoldDB" id="A0A521BNZ8"/>